<evidence type="ECO:0000313" key="10">
    <source>
        <dbReference type="EMBL" id="TCG11118.1"/>
    </source>
</evidence>
<feature type="binding site" evidence="9">
    <location>
        <position position="119"/>
    </location>
    <ligand>
        <name>Zn(2+)</name>
        <dbReference type="ChEBI" id="CHEBI:29105"/>
        <note>catalytic</note>
    </ligand>
</feature>
<evidence type="ECO:0000256" key="5">
    <source>
        <dbReference type="ARBA" id="ARBA00022723"/>
    </source>
</evidence>
<keyword evidence="5 9" id="KW-0479">Metal-binding</keyword>
<proteinExistence type="inferred from homology"/>
<comment type="function">
    <text evidence="9">Single strand-specific metallo-endoribonuclease involved in late-stage 70S ribosome quality control and in maturation of the 3' terminus of the 16S rRNA.</text>
</comment>
<dbReference type="EC" id="3.1.-.-" evidence="9"/>
<dbReference type="OrthoDB" id="9807740at2"/>
<protein>
    <recommendedName>
        <fullName evidence="9">Endoribonuclease YbeY</fullName>
        <ecNumber evidence="9">3.1.-.-</ecNumber>
    </recommendedName>
</protein>
<evidence type="ECO:0000256" key="3">
    <source>
        <dbReference type="ARBA" id="ARBA00022552"/>
    </source>
</evidence>
<dbReference type="Pfam" id="PF02130">
    <property type="entry name" value="YbeY"/>
    <property type="match status" value="1"/>
</dbReference>
<keyword evidence="9" id="KW-0963">Cytoplasm</keyword>
<comment type="cofactor">
    <cofactor evidence="9">
        <name>Zn(2+)</name>
        <dbReference type="ChEBI" id="CHEBI:29105"/>
    </cofactor>
    <text evidence="9">Binds 1 zinc ion.</text>
</comment>
<sequence length="150" mass="17999">MNKILITNKTKYKFKHKKLFKKIVKYVGEEFQTDSTIEVSLIIVDNLMIKELNKKYREKDYATDVLSFPQGAIELRKQIGYYLMGDIYISWEKIIEQTKMFGHSEKREWSYIFTHGMLHLFGLDHIIKEEEDYMNSIAYKIMEKIKVGRQ</sequence>
<dbReference type="AlphaFoldDB" id="A0A4V2NI57"/>
<dbReference type="Gene3D" id="3.40.390.30">
    <property type="entry name" value="Metalloproteases ('zincins'), catalytic domain"/>
    <property type="match status" value="1"/>
</dbReference>
<dbReference type="PANTHER" id="PTHR46986">
    <property type="entry name" value="ENDORIBONUCLEASE YBEY, CHLOROPLASTIC"/>
    <property type="match status" value="1"/>
</dbReference>
<keyword evidence="11" id="KW-1185">Reference proteome</keyword>
<evidence type="ECO:0000256" key="9">
    <source>
        <dbReference type="HAMAP-Rule" id="MF_00009"/>
    </source>
</evidence>
<name>A0A4V2NI57_9MOLU</name>
<gene>
    <name evidence="9 10" type="primary">ybeY</name>
    <name evidence="10" type="ORF">C4B24_02890</name>
</gene>
<dbReference type="PANTHER" id="PTHR46986:SF1">
    <property type="entry name" value="ENDORIBONUCLEASE YBEY, CHLOROPLASTIC"/>
    <property type="match status" value="1"/>
</dbReference>
<comment type="similarity">
    <text evidence="1 9">Belongs to the endoribonuclease YbeY family.</text>
</comment>
<organism evidence="10 11">
    <name type="scientific">Mycoplasma marinum</name>
    <dbReference type="NCBI Taxonomy" id="1937190"/>
    <lineage>
        <taxon>Bacteria</taxon>
        <taxon>Bacillati</taxon>
        <taxon>Mycoplasmatota</taxon>
        <taxon>Mollicutes</taxon>
        <taxon>Mycoplasmataceae</taxon>
        <taxon>Mycoplasma</taxon>
    </lineage>
</organism>
<dbReference type="GO" id="GO:0004222">
    <property type="term" value="F:metalloendopeptidase activity"/>
    <property type="evidence" value="ECO:0007669"/>
    <property type="project" value="InterPro"/>
</dbReference>
<dbReference type="Proteomes" id="UP000294192">
    <property type="component" value="Unassembled WGS sequence"/>
</dbReference>
<feature type="binding site" evidence="9">
    <location>
        <position position="125"/>
    </location>
    <ligand>
        <name>Zn(2+)</name>
        <dbReference type="ChEBI" id="CHEBI:29105"/>
        <note>catalytic</note>
    </ligand>
</feature>
<comment type="subcellular location">
    <subcellularLocation>
        <location evidence="9">Cytoplasm</location>
    </subcellularLocation>
</comment>
<dbReference type="GO" id="GO:0005737">
    <property type="term" value="C:cytoplasm"/>
    <property type="evidence" value="ECO:0007669"/>
    <property type="project" value="UniProtKB-SubCell"/>
</dbReference>
<feature type="binding site" evidence="9">
    <location>
        <position position="115"/>
    </location>
    <ligand>
        <name>Zn(2+)</name>
        <dbReference type="ChEBI" id="CHEBI:29105"/>
        <note>catalytic</note>
    </ligand>
</feature>
<dbReference type="EMBL" id="PSZO01000012">
    <property type="protein sequence ID" value="TCG11118.1"/>
    <property type="molecule type" value="Genomic_DNA"/>
</dbReference>
<dbReference type="GO" id="GO:0006364">
    <property type="term" value="P:rRNA processing"/>
    <property type="evidence" value="ECO:0007669"/>
    <property type="project" value="UniProtKB-UniRule"/>
</dbReference>
<evidence type="ECO:0000256" key="6">
    <source>
        <dbReference type="ARBA" id="ARBA00022759"/>
    </source>
</evidence>
<reference evidence="10 11" key="1">
    <citation type="submission" date="2018-02" db="EMBL/GenBank/DDBJ databases">
        <title>Mycoplasma marinum and Mycoplasma todarodis sp. nov., moderately halophilic and psychrotolerant mycoplasmas isolated from cephalopods.</title>
        <authorList>
            <person name="Viver T."/>
        </authorList>
    </citation>
    <scope>NUCLEOTIDE SEQUENCE [LARGE SCALE GENOMIC DNA]</scope>
    <source>
        <strain evidence="10 11">PE</strain>
    </source>
</reference>
<dbReference type="SUPFAM" id="SSF55486">
    <property type="entry name" value="Metalloproteases ('zincins'), catalytic domain"/>
    <property type="match status" value="1"/>
</dbReference>
<dbReference type="InterPro" id="IPR002036">
    <property type="entry name" value="YbeY"/>
</dbReference>
<keyword evidence="8 9" id="KW-0862">Zinc</keyword>
<dbReference type="NCBIfam" id="TIGR00043">
    <property type="entry name" value="rRNA maturation RNase YbeY"/>
    <property type="match status" value="1"/>
</dbReference>
<comment type="caution">
    <text evidence="10">The sequence shown here is derived from an EMBL/GenBank/DDBJ whole genome shotgun (WGS) entry which is preliminary data.</text>
</comment>
<keyword evidence="2 9" id="KW-0690">Ribosome biogenesis</keyword>
<keyword evidence="6 9" id="KW-0255">Endonuclease</keyword>
<evidence type="ECO:0000256" key="2">
    <source>
        <dbReference type="ARBA" id="ARBA00022517"/>
    </source>
</evidence>
<keyword evidence="7 9" id="KW-0378">Hydrolase</keyword>
<dbReference type="GO" id="GO:0004521">
    <property type="term" value="F:RNA endonuclease activity"/>
    <property type="evidence" value="ECO:0007669"/>
    <property type="project" value="UniProtKB-UniRule"/>
</dbReference>
<keyword evidence="4 9" id="KW-0540">Nuclease</keyword>
<evidence type="ECO:0000256" key="8">
    <source>
        <dbReference type="ARBA" id="ARBA00022833"/>
    </source>
</evidence>
<dbReference type="RefSeq" id="WP_131599163.1">
    <property type="nucleotide sequence ID" value="NZ_CBDBYK010000014.1"/>
</dbReference>
<dbReference type="HAMAP" id="MF_00009">
    <property type="entry name" value="Endoribonucl_YbeY"/>
    <property type="match status" value="1"/>
</dbReference>
<evidence type="ECO:0000313" key="11">
    <source>
        <dbReference type="Proteomes" id="UP000294192"/>
    </source>
</evidence>
<evidence type="ECO:0000256" key="7">
    <source>
        <dbReference type="ARBA" id="ARBA00022801"/>
    </source>
</evidence>
<keyword evidence="3 9" id="KW-0698">rRNA processing</keyword>
<dbReference type="GO" id="GO:0008270">
    <property type="term" value="F:zinc ion binding"/>
    <property type="evidence" value="ECO:0007669"/>
    <property type="project" value="UniProtKB-UniRule"/>
</dbReference>
<evidence type="ECO:0000256" key="4">
    <source>
        <dbReference type="ARBA" id="ARBA00022722"/>
    </source>
</evidence>
<accession>A0A4V2NI57</accession>
<evidence type="ECO:0000256" key="1">
    <source>
        <dbReference type="ARBA" id="ARBA00010875"/>
    </source>
</evidence>
<dbReference type="InterPro" id="IPR023091">
    <property type="entry name" value="MetalPrtase_cat_dom_sf_prd"/>
</dbReference>